<accession>A0ABP5L0A0</accession>
<evidence type="ECO:0000256" key="2">
    <source>
        <dbReference type="SAM" id="SignalP"/>
    </source>
</evidence>
<proteinExistence type="predicted"/>
<dbReference type="EMBL" id="BAAAQR010000002">
    <property type="protein sequence ID" value="GAA2139991.1"/>
    <property type="molecule type" value="Genomic_DNA"/>
</dbReference>
<comment type="caution">
    <text evidence="3">The sequence shown here is derived from an EMBL/GenBank/DDBJ whole genome shotgun (WGS) entry which is preliminary data.</text>
</comment>
<evidence type="ECO:0000256" key="1">
    <source>
        <dbReference type="SAM" id="MobiDB-lite"/>
    </source>
</evidence>
<dbReference type="Proteomes" id="UP001501771">
    <property type="component" value="Unassembled WGS sequence"/>
</dbReference>
<keyword evidence="2" id="KW-0732">Signal</keyword>
<feature type="signal peptide" evidence="2">
    <location>
        <begin position="1"/>
        <end position="27"/>
    </location>
</feature>
<feature type="region of interest" description="Disordered" evidence="1">
    <location>
        <begin position="39"/>
        <end position="61"/>
    </location>
</feature>
<evidence type="ECO:0000313" key="4">
    <source>
        <dbReference type="Proteomes" id="UP001501771"/>
    </source>
</evidence>
<organism evidence="3 4">
    <name type="scientific">Nocardioides koreensis</name>
    <dbReference type="NCBI Taxonomy" id="433651"/>
    <lineage>
        <taxon>Bacteria</taxon>
        <taxon>Bacillati</taxon>
        <taxon>Actinomycetota</taxon>
        <taxon>Actinomycetes</taxon>
        <taxon>Propionibacteriales</taxon>
        <taxon>Nocardioidaceae</taxon>
        <taxon>Nocardioides</taxon>
    </lineage>
</organism>
<keyword evidence="4" id="KW-1185">Reference proteome</keyword>
<evidence type="ECO:0000313" key="3">
    <source>
        <dbReference type="EMBL" id="GAA2139991.1"/>
    </source>
</evidence>
<sequence>MLRLRLLVGTGITASTLVLLPAAGASAHVHGITPLRCTPAPANAGANQTDQTPASSSTGGPIAPGVIPVNMGGNVTLFGAGFDAAVCSH</sequence>
<feature type="compositionally biased region" description="Polar residues" evidence="1">
    <location>
        <begin position="45"/>
        <end position="59"/>
    </location>
</feature>
<dbReference type="RefSeq" id="WP_344148308.1">
    <property type="nucleotide sequence ID" value="NZ_BAAAQR010000002.1"/>
</dbReference>
<gene>
    <name evidence="3" type="ORF">GCM10009844_09250</name>
</gene>
<feature type="chain" id="PRO_5046806272" description="DUF320 domain-containing protein" evidence="2">
    <location>
        <begin position="28"/>
        <end position="89"/>
    </location>
</feature>
<evidence type="ECO:0008006" key="5">
    <source>
        <dbReference type="Google" id="ProtNLM"/>
    </source>
</evidence>
<reference evidence="4" key="1">
    <citation type="journal article" date="2019" name="Int. J. Syst. Evol. Microbiol.">
        <title>The Global Catalogue of Microorganisms (GCM) 10K type strain sequencing project: providing services to taxonomists for standard genome sequencing and annotation.</title>
        <authorList>
            <consortium name="The Broad Institute Genomics Platform"/>
            <consortium name="The Broad Institute Genome Sequencing Center for Infectious Disease"/>
            <person name="Wu L."/>
            <person name="Ma J."/>
        </authorList>
    </citation>
    <scope>NUCLEOTIDE SEQUENCE [LARGE SCALE GENOMIC DNA]</scope>
    <source>
        <strain evidence="4">JCM 16022</strain>
    </source>
</reference>
<name>A0ABP5L0A0_9ACTN</name>
<protein>
    <recommendedName>
        <fullName evidence="5">DUF320 domain-containing protein</fullName>
    </recommendedName>
</protein>